<keyword evidence="2" id="KW-0378">Hydrolase</keyword>
<comment type="caution">
    <text evidence="4">The sequence shown here is derived from an EMBL/GenBank/DDBJ whole genome shotgun (WGS) entry which is preliminary data.</text>
</comment>
<dbReference type="Proteomes" id="UP001600888">
    <property type="component" value="Unassembled WGS sequence"/>
</dbReference>
<proteinExistence type="inferred from homology"/>
<evidence type="ECO:0000259" key="3">
    <source>
        <dbReference type="Pfam" id="PF00144"/>
    </source>
</evidence>
<evidence type="ECO:0000313" key="4">
    <source>
        <dbReference type="EMBL" id="KAL2290271.1"/>
    </source>
</evidence>
<evidence type="ECO:0000256" key="2">
    <source>
        <dbReference type="ARBA" id="ARBA00022801"/>
    </source>
</evidence>
<dbReference type="SUPFAM" id="SSF56601">
    <property type="entry name" value="beta-lactamase/transpeptidase-like"/>
    <property type="match status" value="1"/>
</dbReference>
<comment type="similarity">
    <text evidence="1">Belongs to the class-A beta-lactamase family.</text>
</comment>
<gene>
    <name evidence="4" type="ORF">FJTKL_00725</name>
</gene>
<dbReference type="InterPro" id="IPR001466">
    <property type="entry name" value="Beta-lactam-related"/>
</dbReference>
<feature type="domain" description="Beta-lactamase-related" evidence="3">
    <location>
        <begin position="39"/>
        <end position="411"/>
    </location>
</feature>
<keyword evidence="5" id="KW-1185">Reference proteome</keyword>
<dbReference type="Pfam" id="PF00144">
    <property type="entry name" value="Beta-lactamase"/>
    <property type="match status" value="1"/>
</dbReference>
<name>A0ABR4F6E7_9PEZI</name>
<dbReference type="PANTHER" id="PTHR43283">
    <property type="entry name" value="BETA-LACTAMASE-RELATED"/>
    <property type="match status" value="1"/>
</dbReference>
<dbReference type="InterPro" id="IPR012338">
    <property type="entry name" value="Beta-lactam/transpept-like"/>
</dbReference>
<dbReference type="EMBL" id="JBAWTH010000010">
    <property type="protein sequence ID" value="KAL2290271.1"/>
    <property type="molecule type" value="Genomic_DNA"/>
</dbReference>
<accession>A0ABR4F6E7</accession>
<reference evidence="4 5" key="1">
    <citation type="submission" date="2024-03" db="EMBL/GenBank/DDBJ databases">
        <title>A high-quality draft genome sequence of Diaporthe vaccinii, a causative agent of upright dieback and viscid rot disease in cranberry plants.</title>
        <authorList>
            <person name="Sarrasin M."/>
            <person name="Lang B.F."/>
            <person name="Burger G."/>
        </authorList>
    </citation>
    <scope>NUCLEOTIDE SEQUENCE [LARGE SCALE GENOMIC DNA]</scope>
    <source>
        <strain evidence="4 5">IS7</strain>
    </source>
</reference>
<dbReference type="Gene3D" id="3.40.710.10">
    <property type="entry name" value="DD-peptidase/beta-lactamase superfamily"/>
    <property type="match status" value="1"/>
</dbReference>
<evidence type="ECO:0000256" key="1">
    <source>
        <dbReference type="ARBA" id="ARBA00009009"/>
    </source>
</evidence>
<dbReference type="InterPro" id="IPR050789">
    <property type="entry name" value="Diverse_Enzym_Activities"/>
</dbReference>
<organism evidence="4 5">
    <name type="scientific">Diaporthe vaccinii</name>
    <dbReference type="NCBI Taxonomy" id="105482"/>
    <lineage>
        <taxon>Eukaryota</taxon>
        <taxon>Fungi</taxon>
        <taxon>Dikarya</taxon>
        <taxon>Ascomycota</taxon>
        <taxon>Pezizomycotina</taxon>
        <taxon>Sordariomycetes</taxon>
        <taxon>Sordariomycetidae</taxon>
        <taxon>Diaporthales</taxon>
        <taxon>Diaporthaceae</taxon>
        <taxon>Diaporthe</taxon>
        <taxon>Diaporthe eres species complex</taxon>
    </lineage>
</organism>
<protein>
    <recommendedName>
        <fullName evidence="3">Beta-lactamase-related domain-containing protein</fullName>
    </recommendedName>
</protein>
<dbReference type="PANTHER" id="PTHR43283:SF17">
    <property type="entry name" value="(LOVD), PUTATIVE (AFU_ORTHOLOGUE AFUA_5G00920)-RELATED"/>
    <property type="match status" value="1"/>
</dbReference>
<sequence>MTPQATIQFRLSIPVQIGIPPTPNFCCNTSTMALPSFEAQISKALTDNTIPGAVLLATSKDGKVNYAKNFGPWDETTVFRLTSMTKLVTSIAVAKAIEQGLVTLDADVAAHLPTLAAQPILSGFSQTTGEPVLRRRERPITLRHLMTHSYGQAYTFLDAELTGRYVQRSAGRDPGLNSILGRRGVDDTFGYPLVAEPGEGFAYGPGIDWAGRLVEVAAGVSLEEYIQRHICAPLGVEGRITFFPGRNHPQYPQKRAALSVRDGGTGKAVPAPAGAAGVNPAEVEHCMGGAGLFADMASYLKVLESILADDERLLKRETARLLFESLLSDHGKDRAVLVDIFRNPDFVVGWTPQPAEVYSWSLAGLVTPGGNAHRRKGFLQWSGAYNLSWFIDREAGLTALFATSFLPPADAQIEELMKAYELGLYEQLGS</sequence>
<evidence type="ECO:0000313" key="5">
    <source>
        <dbReference type="Proteomes" id="UP001600888"/>
    </source>
</evidence>